<dbReference type="InterPro" id="IPR021109">
    <property type="entry name" value="Peptidase_aspartic_dom_sf"/>
</dbReference>
<dbReference type="RefSeq" id="WP_147185024.1">
    <property type="nucleotide sequence ID" value="NZ_CP042382.1"/>
</dbReference>
<dbReference type="KEGG" id="paur:FGL86_13425"/>
<gene>
    <name evidence="4" type="ORF">FGL86_13425</name>
</gene>
<keyword evidence="4" id="KW-0378">Hydrolase</keyword>
<dbReference type="PROSITE" id="PS51257">
    <property type="entry name" value="PROKAR_LIPOPROTEIN"/>
    <property type="match status" value="1"/>
</dbReference>
<dbReference type="GO" id="GO:0008233">
    <property type="term" value="F:peptidase activity"/>
    <property type="evidence" value="ECO:0007669"/>
    <property type="project" value="UniProtKB-KW"/>
</dbReference>
<dbReference type="OrthoDB" id="8546610at2"/>
<reference evidence="4 5" key="1">
    <citation type="submission" date="2019-06" db="EMBL/GenBank/DDBJ databases">
        <title>Genome analyses of bacteria isolated from kimchi.</title>
        <authorList>
            <person name="Lee S."/>
            <person name="Ahn S."/>
            <person name="Roh S."/>
        </authorList>
    </citation>
    <scope>NUCLEOTIDE SEQUENCE [LARGE SCALE GENOMIC DNA]</scope>
    <source>
        <strain evidence="4 5">CBA4606</strain>
    </source>
</reference>
<dbReference type="EMBL" id="CP042382">
    <property type="protein sequence ID" value="QEA39976.1"/>
    <property type="molecule type" value="Genomic_DNA"/>
</dbReference>
<dbReference type="PANTHER" id="PTHR38037:SF2">
    <property type="entry name" value="ATP-DEPENDENT ZINC PROTEASE DOMAIN-CONTAINING PROTEIN-RELATED"/>
    <property type="match status" value="1"/>
</dbReference>
<keyword evidence="4" id="KW-0645">Protease</keyword>
<dbReference type="PANTHER" id="PTHR38037">
    <property type="entry name" value="ZN_PROTEASE DOMAIN-CONTAINING PROTEIN"/>
    <property type="match status" value="1"/>
</dbReference>
<accession>A0A5B8STI2</accession>
<dbReference type="AlphaFoldDB" id="A0A5B8STI2"/>
<dbReference type="GO" id="GO:0006508">
    <property type="term" value="P:proteolysis"/>
    <property type="evidence" value="ECO:0007669"/>
    <property type="project" value="UniProtKB-KW"/>
</dbReference>
<evidence type="ECO:0000259" key="3">
    <source>
        <dbReference type="Pfam" id="PF05618"/>
    </source>
</evidence>
<keyword evidence="5" id="KW-1185">Reference proteome</keyword>
<evidence type="ECO:0000256" key="1">
    <source>
        <dbReference type="SAM" id="Coils"/>
    </source>
</evidence>
<dbReference type="Proteomes" id="UP000321272">
    <property type="component" value="Chromosome"/>
</dbReference>
<dbReference type="Pfam" id="PF05618">
    <property type="entry name" value="Zn_protease"/>
    <property type="match status" value="1"/>
</dbReference>
<evidence type="ECO:0000313" key="5">
    <source>
        <dbReference type="Proteomes" id="UP000321272"/>
    </source>
</evidence>
<evidence type="ECO:0000256" key="2">
    <source>
        <dbReference type="SAM" id="MobiDB-lite"/>
    </source>
</evidence>
<feature type="region of interest" description="Disordered" evidence="2">
    <location>
        <begin position="250"/>
        <end position="276"/>
    </location>
</feature>
<feature type="domain" description="Retropepsin-like aspartic endopeptidase" evidence="3">
    <location>
        <begin position="115"/>
        <end position="252"/>
    </location>
</feature>
<feature type="compositionally biased region" description="Basic and acidic residues" evidence="2">
    <location>
        <begin position="262"/>
        <end position="276"/>
    </location>
</feature>
<protein>
    <submittedName>
        <fullName evidence="4">ATP-dependent zinc protease</fullName>
    </submittedName>
</protein>
<proteinExistence type="predicted"/>
<keyword evidence="1" id="KW-0175">Coiled coil</keyword>
<dbReference type="SUPFAM" id="SSF50630">
    <property type="entry name" value="Acid proteases"/>
    <property type="match status" value="1"/>
</dbReference>
<sequence length="276" mass="31081">MFTRCLLPITFISLALLGGCGALTQQRDATLATSSQLDARFAELEQTLSQRFENEQAEETAWQRRQDRLGEELQRIDARMKGLRAEIARLHQTPKVQAPVRDMDVPEELRNKTLLGSSEWVGLPTVGTYLQARIDSGAETSSLSATDITEFERDGENWVRFKLALEKEDEAIEQVQEKSIEAPIERRVRILQSTGEESRPVVSLPMTLGSISQNVEFTLNDRRHLSHPVLLGRNFMRDIAIIDVAEKYRHPRPEFPGGEPSEVAKADEVANGKNSD</sequence>
<feature type="coiled-coil region" evidence="1">
    <location>
        <begin position="66"/>
        <end position="93"/>
    </location>
</feature>
<dbReference type="InterPro" id="IPR008503">
    <property type="entry name" value="Asp_endopeptidase"/>
</dbReference>
<dbReference type="Gene3D" id="2.40.70.10">
    <property type="entry name" value="Acid Proteases"/>
    <property type="match status" value="1"/>
</dbReference>
<name>A0A5B8STI2_9GAMM</name>
<organism evidence="4 5">
    <name type="scientific">Pistricoccus aurantiacus</name>
    <dbReference type="NCBI Taxonomy" id="1883414"/>
    <lineage>
        <taxon>Bacteria</taxon>
        <taxon>Pseudomonadati</taxon>
        <taxon>Pseudomonadota</taxon>
        <taxon>Gammaproteobacteria</taxon>
        <taxon>Oceanospirillales</taxon>
        <taxon>Halomonadaceae</taxon>
        <taxon>Pistricoccus</taxon>
    </lineage>
</organism>
<evidence type="ECO:0000313" key="4">
    <source>
        <dbReference type="EMBL" id="QEA39976.1"/>
    </source>
</evidence>